<keyword evidence="6" id="KW-0479">Metal-binding</keyword>
<dbReference type="PANTHER" id="PTHR47955:SF22">
    <property type="entry name" value="CYTOCHROME P450 83B1-LIKE"/>
    <property type="match status" value="1"/>
</dbReference>
<accession>A0A834XIC2</accession>
<keyword evidence="7" id="KW-1133">Transmembrane helix</keyword>
<keyword evidence="5" id="KW-0812">Transmembrane</keyword>
<evidence type="ECO:0000256" key="7">
    <source>
        <dbReference type="ARBA" id="ARBA00022989"/>
    </source>
</evidence>
<dbReference type="GO" id="GO:0020037">
    <property type="term" value="F:heme binding"/>
    <property type="evidence" value="ECO:0007669"/>
    <property type="project" value="InterPro"/>
</dbReference>
<dbReference type="Gene3D" id="1.10.630.10">
    <property type="entry name" value="Cytochrome P450"/>
    <property type="match status" value="1"/>
</dbReference>
<reference evidence="12" key="1">
    <citation type="submission" date="2020-09" db="EMBL/GenBank/DDBJ databases">
        <title>Genome-Enabled Discovery of Anthraquinone Biosynthesis in Senna tora.</title>
        <authorList>
            <person name="Kang S.-H."/>
            <person name="Pandey R.P."/>
            <person name="Lee C.-M."/>
            <person name="Sim J.-S."/>
            <person name="Jeong J.-T."/>
            <person name="Choi B.-S."/>
            <person name="Jung M."/>
            <person name="Ginzburg D."/>
            <person name="Zhao K."/>
            <person name="Won S.Y."/>
            <person name="Oh T.-J."/>
            <person name="Yu Y."/>
            <person name="Kim N.-H."/>
            <person name="Lee O.R."/>
            <person name="Lee T.-H."/>
            <person name="Bashyal P."/>
            <person name="Kim T.-S."/>
            <person name="Lee W.-H."/>
            <person name="Kawkins C."/>
            <person name="Kim C.-K."/>
            <person name="Kim J.S."/>
            <person name="Ahn B.O."/>
            <person name="Rhee S.Y."/>
            <person name="Sohng J.K."/>
        </authorList>
    </citation>
    <scope>NUCLEOTIDE SEQUENCE</scope>
    <source>
        <tissue evidence="12">Leaf</tissue>
    </source>
</reference>
<keyword evidence="13" id="KW-1185">Reference proteome</keyword>
<evidence type="ECO:0000256" key="3">
    <source>
        <dbReference type="ARBA" id="ARBA00010617"/>
    </source>
</evidence>
<dbReference type="InterPro" id="IPR001128">
    <property type="entry name" value="Cyt_P450"/>
</dbReference>
<evidence type="ECO:0000256" key="9">
    <source>
        <dbReference type="ARBA" id="ARBA00023004"/>
    </source>
</evidence>
<dbReference type="InterPro" id="IPR002401">
    <property type="entry name" value="Cyt_P450_E_grp-I"/>
</dbReference>
<dbReference type="Pfam" id="PF00067">
    <property type="entry name" value="p450"/>
    <property type="match status" value="1"/>
</dbReference>
<dbReference type="EMBL" id="JAAIUW010000001">
    <property type="protein sequence ID" value="KAF7844849.1"/>
    <property type="molecule type" value="Genomic_DNA"/>
</dbReference>
<evidence type="ECO:0000256" key="6">
    <source>
        <dbReference type="ARBA" id="ARBA00022723"/>
    </source>
</evidence>
<dbReference type="InterPro" id="IPR036396">
    <property type="entry name" value="Cyt_P450_sf"/>
</dbReference>
<organism evidence="12 13">
    <name type="scientific">Senna tora</name>
    <dbReference type="NCBI Taxonomy" id="362788"/>
    <lineage>
        <taxon>Eukaryota</taxon>
        <taxon>Viridiplantae</taxon>
        <taxon>Streptophyta</taxon>
        <taxon>Embryophyta</taxon>
        <taxon>Tracheophyta</taxon>
        <taxon>Spermatophyta</taxon>
        <taxon>Magnoliopsida</taxon>
        <taxon>eudicotyledons</taxon>
        <taxon>Gunneridae</taxon>
        <taxon>Pentapetalae</taxon>
        <taxon>rosids</taxon>
        <taxon>fabids</taxon>
        <taxon>Fabales</taxon>
        <taxon>Fabaceae</taxon>
        <taxon>Caesalpinioideae</taxon>
        <taxon>Cassia clade</taxon>
        <taxon>Senna</taxon>
    </lineage>
</organism>
<evidence type="ECO:0000313" key="12">
    <source>
        <dbReference type="EMBL" id="KAF7844849.1"/>
    </source>
</evidence>
<dbReference type="PANTHER" id="PTHR47955">
    <property type="entry name" value="CYTOCHROME P450 FAMILY 71 PROTEIN"/>
    <property type="match status" value="1"/>
</dbReference>
<evidence type="ECO:0000256" key="11">
    <source>
        <dbReference type="ARBA" id="ARBA00023136"/>
    </source>
</evidence>
<dbReference type="PRINTS" id="PR00463">
    <property type="entry name" value="EP450I"/>
</dbReference>
<evidence type="ECO:0000256" key="5">
    <source>
        <dbReference type="ARBA" id="ARBA00022692"/>
    </source>
</evidence>
<gene>
    <name evidence="12" type="ORF">G2W53_001754</name>
</gene>
<evidence type="ECO:0000256" key="4">
    <source>
        <dbReference type="ARBA" id="ARBA00022617"/>
    </source>
</evidence>
<dbReference type="GO" id="GO:0005506">
    <property type="term" value="F:iron ion binding"/>
    <property type="evidence" value="ECO:0007669"/>
    <property type="project" value="InterPro"/>
</dbReference>
<comment type="subcellular location">
    <subcellularLocation>
        <location evidence="2">Membrane</location>
        <topology evidence="2">Single-pass membrane protein</topology>
    </subcellularLocation>
</comment>
<dbReference type="OrthoDB" id="2789670at2759"/>
<protein>
    <submittedName>
        <fullName evidence="12">Cytochrome P450 83B1-like</fullName>
    </submittedName>
</protein>
<name>A0A834XIC2_9FABA</name>
<evidence type="ECO:0000256" key="8">
    <source>
        <dbReference type="ARBA" id="ARBA00023002"/>
    </source>
</evidence>
<dbReference type="AlphaFoldDB" id="A0A834XIC2"/>
<keyword evidence="10" id="KW-0503">Monooxygenase</keyword>
<dbReference type="GO" id="GO:0016020">
    <property type="term" value="C:membrane"/>
    <property type="evidence" value="ECO:0007669"/>
    <property type="project" value="UniProtKB-SubCell"/>
</dbReference>
<keyword evidence="8" id="KW-0560">Oxidoreductase</keyword>
<comment type="similarity">
    <text evidence="3">Belongs to the cytochrome P450 family.</text>
</comment>
<keyword evidence="9" id="KW-0408">Iron</keyword>
<evidence type="ECO:0000256" key="1">
    <source>
        <dbReference type="ARBA" id="ARBA00001971"/>
    </source>
</evidence>
<dbReference type="SUPFAM" id="SSF48264">
    <property type="entry name" value="Cytochrome P450"/>
    <property type="match status" value="1"/>
</dbReference>
<keyword evidence="4" id="KW-0349">Heme</keyword>
<comment type="cofactor">
    <cofactor evidence="1">
        <name>heme</name>
        <dbReference type="ChEBI" id="CHEBI:30413"/>
    </cofactor>
</comment>
<evidence type="ECO:0000313" key="13">
    <source>
        <dbReference type="Proteomes" id="UP000634136"/>
    </source>
</evidence>
<evidence type="ECO:0000256" key="2">
    <source>
        <dbReference type="ARBA" id="ARBA00004167"/>
    </source>
</evidence>
<dbReference type="GO" id="GO:0016705">
    <property type="term" value="F:oxidoreductase activity, acting on paired donors, with incorporation or reduction of molecular oxygen"/>
    <property type="evidence" value="ECO:0007669"/>
    <property type="project" value="InterPro"/>
</dbReference>
<keyword evidence="11" id="KW-0472">Membrane</keyword>
<dbReference type="GO" id="GO:0004497">
    <property type="term" value="F:monooxygenase activity"/>
    <property type="evidence" value="ECO:0007669"/>
    <property type="project" value="UniProtKB-KW"/>
</dbReference>
<proteinExistence type="inferred from homology"/>
<dbReference type="Proteomes" id="UP000634136">
    <property type="component" value="Unassembled WGS sequence"/>
</dbReference>
<comment type="caution">
    <text evidence="12">The sequence shown here is derived from an EMBL/GenBank/DDBJ whole genome shotgun (WGS) entry which is preliminary data.</text>
</comment>
<evidence type="ECO:0000256" key="10">
    <source>
        <dbReference type="ARBA" id="ARBA00023033"/>
    </source>
</evidence>
<sequence>MLTKFFVSDFIPFFSWIDKLSGLYGRLDKTFKELDSFYEGILNEHFHPNRQKSFDHEEENFIDVLLHLKNQNSFSFDFTYDHIKALTMNILSAGTDTSAATAVWAMTELMKNPRIMHKVQAEVRN</sequence>